<keyword evidence="1" id="KW-0812">Transmembrane</keyword>
<keyword evidence="1" id="KW-1133">Transmembrane helix</keyword>
<gene>
    <name evidence="2" type="ORF">GCM10009547_48740</name>
</gene>
<evidence type="ECO:0000256" key="1">
    <source>
        <dbReference type="SAM" id="Phobius"/>
    </source>
</evidence>
<evidence type="ECO:0000313" key="3">
    <source>
        <dbReference type="Proteomes" id="UP001500957"/>
    </source>
</evidence>
<accession>A0ABN1HD70</accession>
<proteinExistence type="predicted"/>
<keyword evidence="1" id="KW-0472">Membrane</keyword>
<dbReference type="EMBL" id="BAAAHE010000066">
    <property type="protein sequence ID" value="GAA0638857.1"/>
    <property type="molecule type" value="Genomic_DNA"/>
</dbReference>
<dbReference type="Proteomes" id="UP001500957">
    <property type="component" value="Unassembled WGS sequence"/>
</dbReference>
<comment type="caution">
    <text evidence="2">The sequence shown here is derived from an EMBL/GenBank/DDBJ whole genome shotgun (WGS) entry which is preliminary data.</text>
</comment>
<keyword evidence="3" id="KW-1185">Reference proteome</keyword>
<evidence type="ECO:0000313" key="2">
    <source>
        <dbReference type="EMBL" id="GAA0638857.1"/>
    </source>
</evidence>
<protein>
    <submittedName>
        <fullName evidence="2">Uncharacterized protein</fullName>
    </submittedName>
</protein>
<name>A0ABN1HD70_9ACTN</name>
<sequence length="88" mass="9529">MIALLLSGARVDDRPSQWLLGDSRLAHLIAKQIGVGWWYATALALALCAGLLGLLAPGAYWIGAPLAGVLAVGLMAWRINRRHQERRS</sequence>
<feature type="transmembrane region" description="Helical" evidence="1">
    <location>
        <begin position="33"/>
        <end position="52"/>
    </location>
</feature>
<organism evidence="2 3">
    <name type="scientific">Sporichthya brevicatena</name>
    <dbReference type="NCBI Taxonomy" id="171442"/>
    <lineage>
        <taxon>Bacteria</taxon>
        <taxon>Bacillati</taxon>
        <taxon>Actinomycetota</taxon>
        <taxon>Actinomycetes</taxon>
        <taxon>Sporichthyales</taxon>
        <taxon>Sporichthyaceae</taxon>
        <taxon>Sporichthya</taxon>
    </lineage>
</organism>
<reference evidence="2 3" key="1">
    <citation type="journal article" date="2019" name="Int. J. Syst. Evol. Microbiol.">
        <title>The Global Catalogue of Microorganisms (GCM) 10K type strain sequencing project: providing services to taxonomists for standard genome sequencing and annotation.</title>
        <authorList>
            <consortium name="The Broad Institute Genomics Platform"/>
            <consortium name="The Broad Institute Genome Sequencing Center for Infectious Disease"/>
            <person name="Wu L."/>
            <person name="Ma J."/>
        </authorList>
    </citation>
    <scope>NUCLEOTIDE SEQUENCE [LARGE SCALE GENOMIC DNA]</scope>
    <source>
        <strain evidence="2 3">JCM 10671</strain>
    </source>
</reference>
<feature type="transmembrane region" description="Helical" evidence="1">
    <location>
        <begin position="58"/>
        <end position="77"/>
    </location>
</feature>